<dbReference type="Proteomes" id="UP000279236">
    <property type="component" value="Unassembled WGS sequence"/>
</dbReference>
<dbReference type="InterPro" id="IPR003150">
    <property type="entry name" value="DNA-bd_RFX"/>
</dbReference>
<dbReference type="PROSITE" id="PS51526">
    <property type="entry name" value="RFX_DBD"/>
    <property type="match status" value="1"/>
</dbReference>
<feature type="compositionally biased region" description="Low complexity" evidence="2">
    <location>
        <begin position="57"/>
        <end position="89"/>
    </location>
</feature>
<feature type="compositionally biased region" description="Low complexity" evidence="2">
    <location>
        <begin position="877"/>
        <end position="891"/>
    </location>
</feature>
<gene>
    <name evidence="4" type="ORF">EHS24_004794</name>
</gene>
<dbReference type="EMBL" id="RSCE01000002">
    <property type="protein sequence ID" value="RSH86527.1"/>
    <property type="molecule type" value="Genomic_DNA"/>
</dbReference>
<dbReference type="GeneID" id="39589337"/>
<dbReference type="GO" id="GO:0000978">
    <property type="term" value="F:RNA polymerase II cis-regulatory region sequence-specific DNA binding"/>
    <property type="evidence" value="ECO:0007669"/>
    <property type="project" value="TreeGrafter"/>
</dbReference>
<evidence type="ECO:0000259" key="3">
    <source>
        <dbReference type="PROSITE" id="PS51526"/>
    </source>
</evidence>
<dbReference type="PANTHER" id="PTHR12619:SF5">
    <property type="entry name" value="TRANSCRIPTION FACTOR RFX4"/>
    <property type="match status" value="1"/>
</dbReference>
<feature type="compositionally biased region" description="Low complexity" evidence="2">
    <location>
        <begin position="109"/>
        <end position="118"/>
    </location>
</feature>
<dbReference type="PANTHER" id="PTHR12619">
    <property type="entry name" value="RFX TRANSCRIPTION FACTOR FAMILY"/>
    <property type="match status" value="1"/>
</dbReference>
<dbReference type="STRING" id="105984.A0A427Y602"/>
<feature type="region of interest" description="Disordered" evidence="2">
    <location>
        <begin position="471"/>
        <end position="490"/>
    </location>
</feature>
<reference evidence="4 5" key="1">
    <citation type="submission" date="2018-11" db="EMBL/GenBank/DDBJ databases">
        <title>Genome sequence of Apiotrichum porosum DSM 27194.</title>
        <authorList>
            <person name="Aliyu H."/>
            <person name="Gorte O."/>
            <person name="Ochsenreither K."/>
        </authorList>
    </citation>
    <scope>NUCLEOTIDE SEQUENCE [LARGE SCALE GENOMIC DNA]</scope>
    <source>
        <strain evidence="4 5">DSM 27194</strain>
    </source>
</reference>
<evidence type="ECO:0000256" key="1">
    <source>
        <dbReference type="ARBA" id="ARBA00023125"/>
    </source>
</evidence>
<evidence type="ECO:0000256" key="2">
    <source>
        <dbReference type="SAM" id="MobiDB-lite"/>
    </source>
</evidence>
<dbReference type="AlphaFoldDB" id="A0A427Y602"/>
<dbReference type="InterPro" id="IPR039779">
    <property type="entry name" value="RFX-like"/>
</dbReference>
<sequence length="972" mass="103006">MAEYSDTPFPGDYQPGQVDASPGFLGTFDNSHLPHFSPATSEHSFSIPAFDPSRPNTSGGMTTTGSGTPSHPMGELPLGAHGPGSAHGPVHGHGHGHGHGHEHHHSGHSHSFSTASLPSLASSSTSFSLASQGGDGHPPGMYVAGFNSAEYAHPSMLHGHPDAKGLALNPNMVPHPGVGLPPGVGLGIGVGMAPNPLSGTLPPALLGRSPIAPPNAVMQGHAMPGGMGKMAHDRNRSMSRPTPYHVSSRSNSLSLKSEGDEEILSIYSGSTGTSYQSAWANTTGMIAGDMSQMSLEHRRSSSTPFEIPGSMNQAGRPRARSFSLGKSSNSLDFLESDLELFGQAADRETQVRTDLATKAEQVRSLSPCQHGKARAVWAKRWLKLSYTPVNGFTVPRQGLYHSYTMSCNDFGLRPINSASFGKVVRSTFLGIRTRRLGVRGNSKYHYVSLRPAISTEAHRLNAYGDSSGQLHIAPQDGDFSGGLDHDIGGDQEILTEDDTDEEEDDDLADLSDLGYSNGMHGFSHGPSVLRSRSTSTDEAVMIRSARPAISRMGPPMAGGSGPSMAVRLGSPTTGSRALPPFPALPVGADPTVVHFWTRFCQNQDLLARCVAELQFDRFETNYRSFWETLSAESLALCAQQPLANLIVDASALTFDHLILVLVDKILTPITPSAHAAIGLLSVNFEQMNAETLRTLSTEVSRPIVEMSSHVAHLLSRFLDLHQITTAIVPILANPDQLAAMRASWRMLDASFIVRQCAMACDCSEAILEPSLAAFDVWLAEAGSDPSIHPVEQLAACVDSALSRAELAPGVGTPRMLIPRAVFLTSQVMRLLTLRSDPSFGWFQLIKTWVDDYVAVACARRSAFVRDIDPTLFPPVPAAVTTQPQQPQPQQQSHGHGTPNLAIDTASAGYQSVPPLDGNAITPRPAFTSSGAATQATGPNVGGVAGQPTVSSVNSTPAMTPTPAPVAATAGFM</sequence>
<feature type="region of interest" description="Disordered" evidence="2">
    <location>
        <begin position="1"/>
        <end position="118"/>
    </location>
</feature>
<name>A0A427Y602_9TREE</name>
<dbReference type="OrthoDB" id="10056949at2759"/>
<dbReference type="InterPro" id="IPR057321">
    <property type="entry name" value="RFX1-4/6/8-like_BCD"/>
</dbReference>
<organism evidence="4 5">
    <name type="scientific">Apiotrichum porosum</name>
    <dbReference type="NCBI Taxonomy" id="105984"/>
    <lineage>
        <taxon>Eukaryota</taxon>
        <taxon>Fungi</taxon>
        <taxon>Dikarya</taxon>
        <taxon>Basidiomycota</taxon>
        <taxon>Agaricomycotina</taxon>
        <taxon>Tremellomycetes</taxon>
        <taxon>Trichosporonales</taxon>
        <taxon>Trichosporonaceae</taxon>
        <taxon>Apiotrichum</taxon>
    </lineage>
</organism>
<feature type="region of interest" description="Disordered" evidence="2">
    <location>
        <begin position="220"/>
        <end position="255"/>
    </location>
</feature>
<proteinExistence type="predicted"/>
<keyword evidence="5" id="KW-1185">Reference proteome</keyword>
<dbReference type="Gene3D" id="1.10.10.10">
    <property type="entry name" value="Winged helix-like DNA-binding domain superfamily/Winged helix DNA-binding domain"/>
    <property type="match status" value="1"/>
</dbReference>
<dbReference type="Pfam" id="PF25340">
    <property type="entry name" value="BCD_RFX"/>
    <property type="match status" value="1"/>
</dbReference>
<feature type="region of interest" description="Disordered" evidence="2">
    <location>
        <begin position="875"/>
        <end position="902"/>
    </location>
</feature>
<keyword evidence="1" id="KW-0238">DNA-binding</keyword>
<evidence type="ECO:0000313" key="5">
    <source>
        <dbReference type="Proteomes" id="UP000279236"/>
    </source>
</evidence>
<comment type="caution">
    <text evidence="4">The sequence shown here is derived from an EMBL/GenBank/DDBJ whole genome shotgun (WGS) entry which is preliminary data.</text>
</comment>
<dbReference type="Pfam" id="PF02257">
    <property type="entry name" value="RFX_DNA_binding"/>
    <property type="match status" value="1"/>
</dbReference>
<protein>
    <recommendedName>
        <fullName evidence="3">RFX-type winged-helix domain-containing protein</fullName>
    </recommendedName>
</protein>
<dbReference type="InterPro" id="IPR036390">
    <property type="entry name" value="WH_DNA-bd_sf"/>
</dbReference>
<accession>A0A427Y602</accession>
<feature type="compositionally biased region" description="Basic residues" evidence="2">
    <location>
        <begin position="90"/>
        <end position="108"/>
    </location>
</feature>
<dbReference type="GO" id="GO:0000981">
    <property type="term" value="F:DNA-binding transcription factor activity, RNA polymerase II-specific"/>
    <property type="evidence" value="ECO:0007669"/>
    <property type="project" value="TreeGrafter"/>
</dbReference>
<dbReference type="SUPFAM" id="SSF46785">
    <property type="entry name" value="Winged helix' DNA-binding domain"/>
    <property type="match status" value="1"/>
</dbReference>
<evidence type="ECO:0000313" key="4">
    <source>
        <dbReference type="EMBL" id="RSH86527.1"/>
    </source>
</evidence>
<feature type="domain" description="RFX-type winged-helix" evidence="3">
    <location>
        <begin position="378"/>
        <end position="453"/>
    </location>
</feature>
<dbReference type="InterPro" id="IPR036388">
    <property type="entry name" value="WH-like_DNA-bd_sf"/>
</dbReference>
<dbReference type="RefSeq" id="XP_028479312.1">
    <property type="nucleotide sequence ID" value="XM_028620340.1"/>
</dbReference>